<dbReference type="EMBL" id="JAPDRN010000066">
    <property type="protein sequence ID" value="KAJ9630009.1"/>
    <property type="molecule type" value="Genomic_DNA"/>
</dbReference>
<evidence type="ECO:0000256" key="1">
    <source>
        <dbReference type="SAM" id="MobiDB-lite"/>
    </source>
</evidence>
<name>A0AA38XZI4_9EURO</name>
<accession>A0AA38XZI4</accession>
<sequence length="88" mass="9574">MAQDGGTFTRTAVAPDDDDGSGPFETNGRQTEADRDDHDGRKWDQSRKPHFCLADAAVSNCRSFDHPIRQSAGASMPIRTLIANAELV</sequence>
<evidence type="ECO:0000313" key="3">
    <source>
        <dbReference type="Proteomes" id="UP001172681"/>
    </source>
</evidence>
<feature type="region of interest" description="Disordered" evidence="1">
    <location>
        <begin position="1"/>
        <end position="47"/>
    </location>
</feature>
<dbReference type="AlphaFoldDB" id="A0AA38XZI4"/>
<dbReference type="Proteomes" id="UP001172681">
    <property type="component" value="Unassembled WGS sequence"/>
</dbReference>
<comment type="caution">
    <text evidence="2">The sequence shown here is derived from an EMBL/GenBank/DDBJ whole genome shotgun (WGS) entry which is preliminary data.</text>
</comment>
<feature type="compositionally biased region" description="Polar residues" evidence="1">
    <location>
        <begin position="1"/>
        <end position="10"/>
    </location>
</feature>
<feature type="compositionally biased region" description="Basic and acidic residues" evidence="1">
    <location>
        <begin position="31"/>
        <end position="47"/>
    </location>
</feature>
<gene>
    <name evidence="2" type="ORF">H2204_008813</name>
</gene>
<protein>
    <submittedName>
        <fullName evidence="2">Uncharacterized protein</fullName>
    </submittedName>
</protein>
<keyword evidence="3" id="KW-1185">Reference proteome</keyword>
<organism evidence="2 3">
    <name type="scientific">Knufia peltigerae</name>
    <dbReference type="NCBI Taxonomy" id="1002370"/>
    <lineage>
        <taxon>Eukaryota</taxon>
        <taxon>Fungi</taxon>
        <taxon>Dikarya</taxon>
        <taxon>Ascomycota</taxon>
        <taxon>Pezizomycotina</taxon>
        <taxon>Eurotiomycetes</taxon>
        <taxon>Chaetothyriomycetidae</taxon>
        <taxon>Chaetothyriales</taxon>
        <taxon>Trichomeriaceae</taxon>
        <taxon>Knufia</taxon>
    </lineage>
</organism>
<proteinExistence type="predicted"/>
<evidence type="ECO:0000313" key="2">
    <source>
        <dbReference type="EMBL" id="KAJ9630009.1"/>
    </source>
</evidence>
<reference evidence="2" key="1">
    <citation type="submission" date="2022-10" db="EMBL/GenBank/DDBJ databases">
        <title>Culturing micro-colonial fungi from biological soil crusts in the Mojave desert and describing Neophaeococcomyces mojavensis, and introducing the new genera and species Taxawa tesnikishii.</title>
        <authorList>
            <person name="Kurbessoian T."/>
            <person name="Stajich J.E."/>
        </authorList>
    </citation>
    <scope>NUCLEOTIDE SEQUENCE</scope>
    <source>
        <strain evidence="2">TK_35</strain>
    </source>
</reference>